<keyword evidence="4" id="KW-1185">Reference proteome</keyword>
<sequence length="154" mass="16567">MPENATTTGGVPTLPRTWRPFGPRMAALAFGVILVGGFVFLWLRFDPDTQASVNIFQKGTVIALVLLGLALLNGMARSRVVADEDGLTVVNGYRKRVLAWSEVGVVRVPNGAPWPQLDQGDDVRIGLMGIHTSDGARAEKAVRELRAVVAAHKP</sequence>
<gene>
    <name evidence="3" type="ORF">JK386_12040</name>
</gene>
<dbReference type="InterPro" id="IPR019692">
    <property type="entry name" value="CFP-6_PH"/>
</dbReference>
<dbReference type="Proteomes" id="UP000663791">
    <property type="component" value="Unassembled WGS sequence"/>
</dbReference>
<protein>
    <submittedName>
        <fullName evidence="3">PH domain-containing protein</fullName>
    </submittedName>
</protein>
<keyword evidence="1" id="KW-0812">Transmembrane</keyword>
<name>A0A938Y2G4_9ACTN</name>
<reference evidence="3" key="1">
    <citation type="submission" date="2021-01" db="EMBL/GenBank/DDBJ databases">
        <title>Novel species in genus Nocardioides.</title>
        <authorList>
            <person name="Zhang G."/>
        </authorList>
    </citation>
    <scope>NUCLEOTIDE SEQUENCE</scope>
    <source>
        <strain evidence="3">Zg-536</strain>
    </source>
</reference>
<accession>A0A938Y2G4</accession>
<dbReference type="Pfam" id="PF10756">
    <property type="entry name" value="bPH_6"/>
    <property type="match status" value="1"/>
</dbReference>
<comment type="caution">
    <text evidence="3">The sequence shown here is derived from an EMBL/GenBank/DDBJ whole genome shotgun (WGS) entry which is preliminary data.</text>
</comment>
<organism evidence="3 4">
    <name type="scientific">Nocardioides faecalis</name>
    <dbReference type="NCBI Taxonomy" id="2803858"/>
    <lineage>
        <taxon>Bacteria</taxon>
        <taxon>Bacillati</taxon>
        <taxon>Actinomycetota</taxon>
        <taxon>Actinomycetes</taxon>
        <taxon>Propionibacteriales</taxon>
        <taxon>Nocardioidaceae</taxon>
        <taxon>Nocardioides</taxon>
    </lineage>
</organism>
<feature type="transmembrane region" description="Helical" evidence="1">
    <location>
        <begin position="55"/>
        <end position="72"/>
    </location>
</feature>
<feature type="transmembrane region" description="Helical" evidence="1">
    <location>
        <begin position="25"/>
        <end position="43"/>
    </location>
</feature>
<proteinExistence type="predicted"/>
<feature type="domain" description="Low molecular weight protein antigen 6 PH" evidence="2">
    <location>
        <begin position="77"/>
        <end position="146"/>
    </location>
</feature>
<evidence type="ECO:0000256" key="1">
    <source>
        <dbReference type="SAM" id="Phobius"/>
    </source>
</evidence>
<keyword evidence="1" id="KW-1133">Transmembrane helix</keyword>
<dbReference type="RefSeq" id="WP_205291936.1">
    <property type="nucleotide sequence ID" value="NZ_CP074406.1"/>
</dbReference>
<evidence type="ECO:0000313" key="4">
    <source>
        <dbReference type="Proteomes" id="UP000663791"/>
    </source>
</evidence>
<evidence type="ECO:0000259" key="2">
    <source>
        <dbReference type="Pfam" id="PF10756"/>
    </source>
</evidence>
<keyword evidence="1" id="KW-0472">Membrane</keyword>
<dbReference type="EMBL" id="JAERTX010000009">
    <property type="protein sequence ID" value="MBM9460636.1"/>
    <property type="molecule type" value="Genomic_DNA"/>
</dbReference>
<evidence type="ECO:0000313" key="3">
    <source>
        <dbReference type="EMBL" id="MBM9460636.1"/>
    </source>
</evidence>
<dbReference type="AlphaFoldDB" id="A0A938Y2G4"/>